<dbReference type="EMBL" id="CAUOFW020010279">
    <property type="protein sequence ID" value="CAK9188038.1"/>
    <property type="molecule type" value="Genomic_DNA"/>
</dbReference>
<dbReference type="Gene3D" id="1.25.40.20">
    <property type="entry name" value="Ankyrin repeat-containing domain"/>
    <property type="match status" value="1"/>
</dbReference>
<dbReference type="SMART" id="SM00248">
    <property type="entry name" value="ANK"/>
    <property type="match status" value="3"/>
</dbReference>
<organism evidence="3 4">
    <name type="scientific">Ilex paraguariensis</name>
    <name type="common">yerba mate</name>
    <dbReference type="NCBI Taxonomy" id="185542"/>
    <lineage>
        <taxon>Eukaryota</taxon>
        <taxon>Viridiplantae</taxon>
        <taxon>Streptophyta</taxon>
        <taxon>Embryophyta</taxon>
        <taxon>Tracheophyta</taxon>
        <taxon>Spermatophyta</taxon>
        <taxon>Magnoliopsida</taxon>
        <taxon>eudicotyledons</taxon>
        <taxon>Gunneridae</taxon>
        <taxon>Pentapetalae</taxon>
        <taxon>asterids</taxon>
        <taxon>campanulids</taxon>
        <taxon>Aquifoliales</taxon>
        <taxon>Aquifoliaceae</taxon>
        <taxon>Ilex</taxon>
    </lineage>
</organism>
<dbReference type="InterPro" id="IPR002110">
    <property type="entry name" value="Ankyrin_rpt"/>
</dbReference>
<keyword evidence="4" id="KW-1185">Reference proteome</keyword>
<dbReference type="InterPro" id="IPR036770">
    <property type="entry name" value="Ankyrin_rpt-contain_sf"/>
</dbReference>
<evidence type="ECO:0000313" key="4">
    <source>
        <dbReference type="Proteomes" id="UP001642360"/>
    </source>
</evidence>
<accession>A0ABC8V3W0</accession>
<keyword evidence="2" id="KW-0040">ANK repeat</keyword>
<name>A0ABC8V3W0_9AQUA</name>
<dbReference type="AlphaFoldDB" id="A0ABC8V3W0"/>
<dbReference type="SUPFAM" id="SSF48403">
    <property type="entry name" value="Ankyrin repeat"/>
    <property type="match status" value="1"/>
</dbReference>
<dbReference type="PANTHER" id="PTHR24186:SF50">
    <property type="entry name" value="ANKYRIN REPEAT-CONTAINING PROTEIN ITN1-LIKE ISOFORM X1"/>
    <property type="match status" value="1"/>
</dbReference>
<comment type="caution">
    <text evidence="3">The sequence shown here is derived from an EMBL/GenBank/DDBJ whole genome shotgun (WGS) entry which is preliminary data.</text>
</comment>
<proteinExistence type="predicted"/>
<evidence type="ECO:0000256" key="1">
    <source>
        <dbReference type="ARBA" id="ARBA00022737"/>
    </source>
</evidence>
<gene>
    <name evidence="3" type="ORF">ILEXP_LOCUS58668</name>
</gene>
<reference evidence="3 4" key="1">
    <citation type="submission" date="2024-02" db="EMBL/GenBank/DDBJ databases">
        <authorList>
            <person name="Vignale AGUSTIN F."/>
            <person name="Sosa J E."/>
            <person name="Modenutti C."/>
        </authorList>
    </citation>
    <scope>NUCLEOTIDE SEQUENCE [LARGE SCALE GENOMIC DNA]</scope>
</reference>
<dbReference type="PANTHER" id="PTHR24186">
    <property type="entry name" value="PROTEIN PHOSPHATASE 1 REGULATORY SUBUNIT"/>
    <property type="match status" value="1"/>
</dbReference>
<evidence type="ECO:0000313" key="3">
    <source>
        <dbReference type="EMBL" id="CAK9188038.1"/>
    </source>
</evidence>
<keyword evidence="1" id="KW-0677">Repeat</keyword>
<dbReference type="Proteomes" id="UP001642360">
    <property type="component" value="Unassembled WGS sequence"/>
</dbReference>
<sequence>MSSPVDVDESVEISIFNTIDFRLHRLFTEEVSYGYQPPELEEEVCKIVGIKSHACFRGYGLPLSLFFGLGELYGISLHVAARRGRVGVMKEILDASPEEVELVNQRGENCLHIAVLYNQERAVRFLVDWLAKNRDYDHLIDGKDSDGKTPLHLAVSRKQIKERFFFFPQFPFILC</sequence>
<dbReference type="Pfam" id="PF12796">
    <property type="entry name" value="Ank_2"/>
    <property type="match status" value="1"/>
</dbReference>
<protein>
    <submittedName>
        <fullName evidence="3">Uncharacterized protein</fullName>
    </submittedName>
</protein>
<evidence type="ECO:0000256" key="2">
    <source>
        <dbReference type="ARBA" id="ARBA00023043"/>
    </source>
</evidence>